<evidence type="ECO:0000256" key="1">
    <source>
        <dbReference type="SAM" id="Phobius"/>
    </source>
</evidence>
<feature type="transmembrane region" description="Helical" evidence="1">
    <location>
        <begin position="294"/>
        <end position="317"/>
    </location>
</feature>
<dbReference type="InterPro" id="IPR052529">
    <property type="entry name" value="Bact_Transport_Assoc"/>
</dbReference>
<dbReference type="OrthoDB" id="9807744at2"/>
<comment type="caution">
    <text evidence="3">The sequence shown here is derived from an EMBL/GenBank/DDBJ whole genome shotgun (WGS) entry which is preliminary data.</text>
</comment>
<keyword evidence="1" id="KW-0812">Transmembrane</keyword>
<sequence>MSSQVVATRHITLDALRGFAVMGILAMNIVAFALPEWAYVAPGTYGGDSAADKASWLVSFIFIDGKMRGLFSLLFGASMALIIERAEAKGENPAKVHYSRMIWLLLFGAAHYLFIWWGDILFLYAVIGCIAYLFRKWEAKRLIKWALIIYGLGFLLYALQFGGLQFLQFMATQPGADASVVAQYKEIIASPDFSLDASAEIAAYSGSYADIVARRWDDALNLLILIAQSFAETLPLMMLGMAMKKNGFLTGEWDRSDYARWARKMLIPGLLISTGLGLWVASSGFDLITTLGNFLAWSLIPRLLMTIGYAALLIMAIQSFADSAFIGRVTATGRAAFTNYLGTSILMSTIFYGYGLGLYNQAGRASLWFFVLGAWALMLLWSKPWLERFHFGPFEWLWRSLARGKLQPLKK</sequence>
<evidence type="ECO:0000259" key="2">
    <source>
        <dbReference type="Pfam" id="PF04235"/>
    </source>
</evidence>
<feature type="transmembrane region" description="Helical" evidence="1">
    <location>
        <begin position="56"/>
        <end position="83"/>
    </location>
</feature>
<keyword evidence="1" id="KW-0472">Membrane</keyword>
<dbReference type="Proteomes" id="UP000263833">
    <property type="component" value="Unassembled WGS sequence"/>
</dbReference>
<feature type="domain" description="DUF418" evidence="2">
    <location>
        <begin position="244"/>
        <end position="404"/>
    </location>
</feature>
<feature type="transmembrane region" description="Helical" evidence="1">
    <location>
        <begin position="365"/>
        <end position="381"/>
    </location>
</feature>
<accession>A0A371B1S1</accession>
<proteinExistence type="predicted"/>
<dbReference type="RefSeq" id="WP_115550325.1">
    <property type="nucleotide sequence ID" value="NZ_QRGP01000003.1"/>
</dbReference>
<feature type="transmembrane region" description="Helical" evidence="1">
    <location>
        <begin position="145"/>
        <end position="167"/>
    </location>
</feature>
<evidence type="ECO:0000313" key="3">
    <source>
        <dbReference type="EMBL" id="RDV01546.1"/>
    </source>
</evidence>
<dbReference type="Pfam" id="PF04235">
    <property type="entry name" value="DUF418"/>
    <property type="match status" value="1"/>
</dbReference>
<dbReference type="PANTHER" id="PTHR30590">
    <property type="entry name" value="INNER MEMBRANE PROTEIN"/>
    <property type="match status" value="1"/>
</dbReference>
<feature type="transmembrane region" description="Helical" evidence="1">
    <location>
        <begin position="264"/>
        <end position="282"/>
    </location>
</feature>
<reference evidence="4" key="1">
    <citation type="submission" date="2018-08" db="EMBL/GenBank/DDBJ databases">
        <authorList>
            <person name="Kim S.-J."/>
            <person name="Jung G.-Y."/>
        </authorList>
    </citation>
    <scope>NUCLEOTIDE SEQUENCE [LARGE SCALE GENOMIC DNA]</scope>
    <source>
        <strain evidence="4">GY_G</strain>
    </source>
</reference>
<gene>
    <name evidence="3" type="ORF">DXH95_14740</name>
</gene>
<feature type="transmembrane region" description="Helical" evidence="1">
    <location>
        <begin position="337"/>
        <end position="359"/>
    </location>
</feature>
<protein>
    <submittedName>
        <fullName evidence="3">DUF418 domain-containing protein</fullName>
    </submittedName>
</protein>
<feature type="transmembrane region" description="Helical" evidence="1">
    <location>
        <begin position="15"/>
        <end position="35"/>
    </location>
</feature>
<keyword evidence="4" id="KW-1185">Reference proteome</keyword>
<keyword evidence="1" id="KW-1133">Transmembrane helix</keyword>
<organism evidence="3 4">
    <name type="scientific">Sphingorhabdus pulchriflava</name>
    <dbReference type="NCBI Taxonomy" id="2292257"/>
    <lineage>
        <taxon>Bacteria</taxon>
        <taxon>Pseudomonadati</taxon>
        <taxon>Pseudomonadota</taxon>
        <taxon>Alphaproteobacteria</taxon>
        <taxon>Sphingomonadales</taxon>
        <taxon>Sphingomonadaceae</taxon>
        <taxon>Sphingorhabdus</taxon>
    </lineage>
</organism>
<feature type="transmembrane region" description="Helical" evidence="1">
    <location>
        <begin position="222"/>
        <end position="243"/>
    </location>
</feature>
<name>A0A371B1S1_9SPHN</name>
<dbReference type="InterPro" id="IPR007349">
    <property type="entry name" value="DUF418"/>
</dbReference>
<dbReference type="EMBL" id="QRGP01000003">
    <property type="protein sequence ID" value="RDV01546.1"/>
    <property type="molecule type" value="Genomic_DNA"/>
</dbReference>
<dbReference type="AlphaFoldDB" id="A0A371B1S1"/>
<evidence type="ECO:0000313" key="4">
    <source>
        <dbReference type="Proteomes" id="UP000263833"/>
    </source>
</evidence>
<feature type="transmembrane region" description="Helical" evidence="1">
    <location>
        <begin position="103"/>
        <end position="133"/>
    </location>
</feature>
<dbReference type="PANTHER" id="PTHR30590:SF2">
    <property type="entry name" value="INNER MEMBRANE PROTEIN"/>
    <property type="match status" value="1"/>
</dbReference>